<dbReference type="Pfam" id="PF01182">
    <property type="entry name" value="Glucosamine_iso"/>
    <property type="match status" value="1"/>
</dbReference>
<dbReference type="InterPro" id="IPR006148">
    <property type="entry name" value="Glc/Gal-6P_isomerase"/>
</dbReference>
<comment type="similarity">
    <text evidence="4 7">Belongs to the glucosamine/galactosamine-6-phosphate isomerase family. 6-phosphogluconolactonase subfamily.</text>
</comment>
<comment type="pathway">
    <text evidence="3 7">Carbohydrate degradation; pentose phosphate pathway; D-ribulose 5-phosphate from D-glucose 6-phosphate (oxidative stage): step 2/3.</text>
</comment>
<organism evidence="9 10">
    <name type="scientific">Candidatus Thermofonsia Clade 1 bacterium</name>
    <dbReference type="NCBI Taxonomy" id="2364210"/>
    <lineage>
        <taxon>Bacteria</taxon>
        <taxon>Bacillati</taxon>
        <taxon>Chloroflexota</taxon>
        <taxon>Candidatus Thermofontia</taxon>
        <taxon>Candidatus Thermofonsia Clade 1</taxon>
    </lineage>
</organism>
<reference evidence="9 10" key="1">
    <citation type="submission" date="2017-11" db="EMBL/GenBank/DDBJ databases">
        <title>Evolution of Phototrophy in the Chloroflexi Phylum Driven by Horizontal Gene Transfer.</title>
        <authorList>
            <person name="Ward L.M."/>
            <person name="Hemp J."/>
            <person name="Shih P.M."/>
            <person name="Mcglynn S.E."/>
            <person name="Fischer W."/>
        </authorList>
    </citation>
    <scope>NUCLEOTIDE SEQUENCE [LARGE SCALE GENOMIC DNA]</scope>
    <source>
        <strain evidence="9">CP2_2F</strain>
    </source>
</reference>
<evidence type="ECO:0000313" key="9">
    <source>
        <dbReference type="EMBL" id="PJF31739.1"/>
    </source>
</evidence>
<name>A0A2M8P2F8_9CHLR</name>
<dbReference type="SUPFAM" id="SSF100950">
    <property type="entry name" value="NagB/RpiA/CoA transferase-like"/>
    <property type="match status" value="1"/>
</dbReference>
<dbReference type="PANTHER" id="PTHR11054">
    <property type="entry name" value="6-PHOSPHOGLUCONOLACTONASE"/>
    <property type="match status" value="1"/>
</dbReference>
<dbReference type="GO" id="GO:0017057">
    <property type="term" value="F:6-phosphogluconolactonase activity"/>
    <property type="evidence" value="ECO:0007669"/>
    <property type="project" value="UniProtKB-UniRule"/>
</dbReference>
<dbReference type="EC" id="3.1.1.31" evidence="5 7"/>
<dbReference type="GO" id="GO:0006098">
    <property type="term" value="P:pentose-phosphate shunt"/>
    <property type="evidence" value="ECO:0007669"/>
    <property type="project" value="UniProtKB-UniPathway"/>
</dbReference>
<dbReference type="Proteomes" id="UP000228921">
    <property type="component" value="Unassembled WGS sequence"/>
</dbReference>
<evidence type="ECO:0000256" key="3">
    <source>
        <dbReference type="ARBA" id="ARBA00004961"/>
    </source>
</evidence>
<dbReference type="Gene3D" id="3.40.50.1360">
    <property type="match status" value="1"/>
</dbReference>
<evidence type="ECO:0000256" key="4">
    <source>
        <dbReference type="ARBA" id="ARBA00010662"/>
    </source>
</evidence>
<evidence type="ECO:0000259" key="8">
    <source>
        <dbReference type="Pfam" id="PF01182"/>
    </source>
</evidence>
<dbReference type="InterPro" id="IPR005900">
    <property type="entry name" value="6-phosphogluconolactonase_DevB"/>
</dbReference>
<evidence type="ECO:0000256" key="7">
    <source>
        <dbReference type="RuleBase" id="RU365095"/>
    </source>
</evidence>
<dbReference type="AlphaFoldDB" id="A0A2M8P2F8"/>
<evidence type="ECO:0000256" key="1">
    <source>
        <dbReference type="ARBA" id="ARBA00000832"/>
    </source>
</evidence>
<dbReference type="NCBIfam" id="TIGR01198">
    <property type="entry name" value="pgl"/>
    <property type="match status" value="1"/>
</dbReference>
<evidence type="ECO:0000256" key="5">
    <source>
        <dbReference type="ARBA" id="ARBA00013198"/>
    </source>
</evidence>
<dbReference type="UniPathway" id="UPA00115">
    <property type="reaction ID" value="UER00409"/>
</dbReference>
<proteinExistence type="inferred from homology"/>
<evidence type="ECO:0000256" key="6">
    <source>
        <dbReference type="ARBA" id="ARBA00020337"/>
    </source>
</evidence>
<dbReference type="EMBL" id="PGTK01000002">
    <property type="protein sequence ID" value="PJF31739.1"/>
    <property type="molecule type" value="Genomic_DNA"/>
</dbReference>
<evidence type="ECO:0000313" key="10">
    <source>
        <dbReference type="Proteomes" id="UP000228921"/>
    </source>
</evidence>
<sequence>MSTVKIHRDLADLTWAVAALIVKWGRQALEERGVYRLALSGGSTPVPLYALLALPEWRAQLDWTRTHVYFTDERCVPPDHAESNYGMVKRVLLEPIQIPEANVYRMEGEIEPTQAAEVYNALLQGVQLDVVLLGMGEDAHTASLFPETLALDETERACVANYVPKLTAWRLTLTAPYINAARHKLFMVSGESKATALRNVLNGAPDPQHYPSQLIHEALWLIDSAAASALPQS</sequence>
<comment type="function">
    <text evidence="2 7">Hydrolysis of 6-phosphogluconolactone to 6-phosphogluconate.</text>
</comment>
<gene>
    <name evidence="7 9" type="primary">pgl</name>
    <name evidence="9" type="ORF">CUN51_02010</name>
</gene>
<dbReference type="InterPro" id="IPR039104">
    <property type="entry name" value="6PGL"/>
</dbReference>
<dbReference type="PANTHER" id="PTHR11054:SF0">
    <property type="entry name" value="6-PHOSPHOGLUCONOLACTONASE"/>
    <property type="match status" value="1"/>
</dbReference>
<dbReference type="GO" id="GO:0005975">
    <property type="term" value="P:carbohydrate metabolic process"/>
    <property type="evidence" value="ECO:0007669"/>
    <property type="project" value="UniProtKB-UniRule"/>
</dbReference>
<feature type="domain" description="Glucosamine/galactosamine-6-phosphate isomerase" evidence="8">
    <location>
        <begin position="10"/>
        <end position="216"/>
    </location>
</feature>
<comment type="caution">
    <text evidence="9">The sequence shown here is derived from an EMBL/GenBank/DDBJ whole genome shotgun (WGS) entry which is preliminary data.</text>
</comment>
<dbReference type="CDD" id="cd01400">
    <property type="entry name" value="6PGL"/>
    <property type="match status" value="1"/>
</dbReference>
<keyword evidence="7" id="KW-0378">Hydrolase</keyword>
<protein>
    <recommendedName>
        <fullName evidence="6 7">6-phosphogluconolactonase</fullName>
        <shortName evidence="7">6PGL</shortName>
        <ecNumber evidence="5 7">3.1.1.31</ecNumber>
    </recommendedName>
</protein>
<accession>A0A2M8P2F8</accession>
<comment type="catalytic activity">
    <reaction evidence="1 7">
        <text>6-phospho-D-glucono-1,5-lactone + H2O = 6-phospho-D-gluconate + H(+)</text>
        <dbReference type="Rhea" id="RHEA:12556"/>
        <dbReference type="ChEBI" id="CHEBI:15377"/>
        <dbReference type="ChEBI" id="CHEBI:15378"/>
        <dbReference type="ChEBI" id="CHEBI:57955"/>
        <dbReference type="ChEBI" id="CHEBI:58759"/>
        <dbReference type="EC" id="3.1.1.31"/>
    </reaction>
</comment>
<evidence type="ECO:0000256" key="2">
    <source>
        <dbReference type="ARBA" id="ARBA00002681"/>
    </source>
</evidence>
<dbReference type="InterPro" id="IPR037171">
    <property type="entry name" value="NagB/RpiA_transferase-like"/>
</dbReference>